<dbReference type="CDD" id="cd19921">
    <property type="entry name" value="REC_1_GGDEF"/>
    <property type="match status" value="1"/>
</dbReference>
<dbReference type="FunFam" id="3.30.70.270:FF:000001">
    <property type="entry name" value="Diguanylate cyclase domain protein"/>
    <property type="match status" value="1"/>
</dbReference>
<accession>Q2S9K6</accession>
<dbReference type="Gene3D" id="3.40.50.2300">
    <property type="match status" value="2"/>
</dbReference>
<feature type="modified residue" description="4-aspartylphosphate" evidence="4">
    <location>
        <position position="177"/>
    </location>
</feature>
<organism evidence="7 8">
    <name type="scientific">Hahella chejuensis (strain KCTC 2396)</name>
    <dbReference type="NCBI Taxonomy" id="349521"/>
    <lineage>
        <taxon>Bacteria</taxon>
        <taxon>Pseudomonadati</taxon>
        <taxon>Pseudomonadota</taxon>
        <taxon>Gammaproteobacteria</taxon>
        <taxon>Oceanospirillales</taxon>
        <taxon>Hahellaceae</taxon>
        <taxon>Hahella</taxon>
    </lineage>
</organism>
<dbReference type="EMBL" id="CP000155">
    <property type="protein sequence ID" value="ABC32668.1"/>
    <property type="molecule type" value="Genomic_DNA"/>
</dbReference>
<dbReference type="GO" id="GO:0005886">
    <property type="term" value="C:plasma membrane"/>
    <property type="evidence" value="ECO:0007669"/>
    <property type="project" value="TreeGrafter"/>
</dbReference>
<evidence type="ECO:0000256" key="1">
    <source>
        <dbReference type="ARBA" id="ARBA00001946"/>
    </source>
</evidence>
<dbReference type="AlphaFoldDB" id="Q2S9K6"/>
<proteinExistence type="predicted"/>
<dbReference type="InterPro" id="IPR000160">
    <property type="entry name" value="GGDEF_dom"/>
</dbReference>
<dbReference type="PANTHER" id="PTHR45138">
    <property type="entry name" value="REGULATORY COMPONENTS OF SENSORY TRANSDUCTION SYSTEM"/>
    <property type="match status" value="1"/>
</dbReference>
<dbReference type="OrthoDB" id="9812260at2"/>
<protein>
    <recommendedName>
        <fullName evidence="2">diguanylate cyclase</fullName>
        <ecNumber evidence="2">2.7.7.65</ecNumber>
    </recommendedName>
</protein>
<comment type="catalytic activity">
    <reaction evidence="3">
        <text>2 GTP = 3',3'-c-di-GMP + 2 diphosphate</text>
        <dbReference type="Rhea" id="RHEA:24898"/>
        <dbReference type="ChEBI" id="CHEBI:33019"/>
        <dbReference type="ChEBI" id="CHEBI:37565"/>
        <dbReference type="ChEBI" id="CHEBI:58805"/>
        <dbReference type="EC" id="2.7.7.65"/>
    </reaction>
</comment>
<dbReference type="InterPro" id="IPR029787">
    <property type="entry name" value="Nucleotide_cyclase"/>
</dbReference>
<comment type="cofactor">
    <cofactor evidence="1">
        <name>Mg(2+)</name>
        <dbReference type="ChEBI" id="CHEBI:18420"/>
    </cofactor>
</comment>
<dbReference type="Proteomes" id="UP000000238">
    <property type="component" value="Chromosome"/>
</dbReference>
<dbReference type="eggNOG" id="COG0745">
    <property type="taxonomic scope" value="Bacteria"/>
</dbReference>
<feature type="domain" description="Response regulatory" evidence="5">
    <location>
        <begin position="4"/>
        <end position="119"/>
    </location>
</feature>
<evidence type="ECO:0000256" key="2">
    <source>
        <dbReference type="ARBA" id="ARBA00012528"/>
    </source>
</evidence>
<dbReference type="GO" id="GO:0052621">
    <property type="term" value="F:diguanylate cyclase activity"/>
    <property type="evidence" value="ECO:0007669"/>
    <property type="project" value="UniProtKB-EC"/>
</dbReference>
<feature type="domain" description="Response regulatory" evidence="5">
    <location>
        <begin position="127"/>
        <end position="244"/>
    </location>
</feature>
<evidence type="ECO:0000259" key="6">
    <source>
        <dbReference type="PROSITE" id="PS50887"/>
    </source>
</evidence>
<dbReference type="PANTHER" id="PTHR45138:SF9">
    <property type="entry name" value="DIGUANYLATE CYCLASE DGCM-RELATED"/>
    <property type="match status" value="1"/>
</dbReference>
<dbReference type="PROSITE" id="PS50110">
    <property type="entry name" value="RESPONSE_REGULATORY"/>
    <property type="match status" value="2"/>
</dbReference>
<dbReference type="SUPFAM" id="SSF55073">
    <property type="entry name" value="Nucleotide cyclase"/>
    <property type="match status" value="1"/>
</dbReference>
<dbReference type="SUPFAM" id="SSF52172">
    <property type="entry name" value="CheY-like"/>
    <property type="match status" value="2"/>
</dbReference>
<dbReference type="SMART" id="SM00267">
    <property type="entry name" value="GGDEF"/>
    <property type="match status" value="1"/>
</dbReference>
<dbReference type="Gene3D" id="3.30.70.270">
    <property type="match status" value="1"/>
</dbReference>
<dbReference type="EC" id="2.7.7.65" evidence="2"/>
<dbReference type="RefSeq" id="WP_011399726.1">
    <property type="nucleotide sequence ID" value="NC_007645.1"/>
</dbReference>
<keyword evidence="8" id="KW-1185">Reference proteome</keyword>
<dbReference type="eggNOG" id="COG3706">
    <property type="taxonomic scope" value="Bacteria"/>
</dbReference>
<dbReference type="GO" id="GO:1902201">
    <property type="term" value="P:negative regulation of bacterial-type flagellum-dependent cell motility"/>
    <property type="evidence" value="ECO:0007669"/>
    <property type="project" value="TreeGrafter"/>
</dbReference>
<dbReference type="CDD" id="cd17544">
    <property type="entry name" value="REC_2_GGDEF"/>
    <property type="match status" value="1"/>
</dbReference>
<dbReference type="InterPro" id="IPR050469">
    <property type="entry name" value="Diguanylate_Cyclase"/>
</dbReference>
<name>Q2S9K6_HAHCH</name>
<dbReference type="SMART" id="SM00448">
    <property type="entry name" value="REC"/>
    <property type="match status" value="2"/>
</dbReference>
<dbReference type="HOGENOM" id="CLU_000445_11_28_6"/>
<keyword evidence="4" id="KW-0597">Phosphoprotein</keyword>
<dbReference type="CDD" id="cd01949">
    <property type="entry name" value="GGDEF"/>
    <property type="match status" value="1"/>
</dbReference>
<evidence type="ECO:0000313" key="8">
    <source>
        <dbReference type="Proteomes" id="UP000000238"/>
    </source>
</evidence>
<sequence>MNERILLIEDSVMITKVLRHLIKTELGLPCDSAGTLQETREFLEKDPDGYFVTVVDLHLPDAPNGEVLDYVLSKKLPCIVLTATYDEGKRETILQKPIVDYVVKESRYSYEYVTRLIRRLLRNRNIKVVVADDSDTSRQYVRQLLVTHLYQVQLAKHGREALEMIKADPEIKMLISDYNMPEMDGFELTRALRREYDKKDLVIIGLSGYGSATLSAKFIKNGANDFLMKPFFHEEFHCRIMHNIEAMENIQALNDAANRDYLTGMYNRRYLFSAAKELYRVAKENGEPLTAAMIDVDHFKRINDTYGHEAGDRAICAFAKMIGETFGDYLAARFGGEEFCVLFPGVSIEKISPMLESFRHKVEQTAIPFLSDHLRLTVSIGATDVLGDSLDNLIRRADVLLYESKDNGRNRLTTDEDI</sequence>
<feature type="modified residue" description="4-aspartylphosphate" evidence="4">
    <location>
        <position position="56"/>
    </location>
</feature>
<dbReference type="KEGG" id="hch:HCH_06018"/>
<feature type="domain" description="GGDEF" evidence="6">
    <location>
        <begin position="287"/>
        <end position="417"/>
    </location>
</feature>
<dbReference type="GO" id="GO:0000160">
    <property type="term" value="P:phosphorelay signal transduction system"/>
    <property type="evidence" value="ECO:0007669"/>
    <property type="project" value="InterPro"/>
</dbReference>
<evidence type="ECO:0000259" key="5">
    <source>
        <dbReference type="PROSITE" id="PS50110"/>
    </source>
</evidence>
<dbReference type="PROSITE" id="PS50887">
    <property type="entry name" value="GGDEF"/>
    <property type="match status" value="1"/>
</dbReference>
<evidence type="ECO:0000313" key="7">
    <source>
        <dbReference type="EMBL" id="ABC32668.1"/>
    </source>
</evidence>
<dbReference type="Pfam" id="PF00990">
    <property type="entry name" value="GGDEF"/>
    <property type="match status" value="1"/>
</dbReference>
<dbReference type="InterPro" id="IPR001789">
    <property type="entry name" value="Sig_transdc_resp-reg_receiver"/>
</dbReference>
<reference evidence="7 8" key="1">
    <citation type="journal article" date="2005" name="Nucleic Acids Res.">
        <title>Genomic blueprint of Hahella chejuensis, a marine microbe producing an algicidal agent.</title>
        <authorList>
            <person name="Jeong H."/>
            <person name="Yim J.H."/>
            <person name="Lee C."/>
            <person name="Choi S.-H."/>
            <person name="Park Y.K."/>
            <person name="Yoon S.H."/>
            <person name="Hur C.-G."/>
            <person name="Kang H.-Y."/>
            <person name="Kim D."/>
            <person name="Lee H.H."/>
            <person name="Park K.H."/>
            <person name="Park S.-H."/>
            <person name="Park H.-S."/>
            <person name="Lee H.K."/>
            <person name="Oh T.K."/>
            <person name="Kim J.F."/>
        </authorList>
    </citation>
    <scope>NUCLEOTIDE SEQUENCE [LARGE SCALE GENOMIC DNA]</scope>
    <source>
        <strain evidence="7 8">KCTC 2396</strain>
    </source>
</reference>
<dbReference type="InterPro" id="IPR011006">
    <property type="entry name" value="CheY-like_superfamily"/>
</dbReference>
<gene>
    <name evidence="7" type="ordered locus">HCH_06018</name>
</gene>
<dbReference type="InterPro" id="IPR043128">
    <property type="entry name" value="Rev_trsase/Diguanyl_cyclase"/>
</dbReference>
<dbReference type="NCBIfam" id="TIGR00254">
    <property type="entry name" value="GGDEF"/>
    <property type="match status" value="1"/>
</dbReference>
<evidence type="ECO:0000256" key="3">
    <source>
        <dbReference type="ARBA" id="ARBA00034247"/>
    </source>
</evidence>
<dbReference type="GO" id="GO:0043709">
    <property type="term" value="P:cell adhesion involved in single-species biofilm formation"/>
    <property type="evidence" value="ECO:0007669"/>
    <property type="project" value="TreeGrafter"/>
</dbReference>
<evidence type="ECO:0000256" key="4">
    <source>
        <dbReference type="PROSITE-ProRule" id="PRU00169"/>
    </source>
</evidence>
<dbReference type="STRING" id="349521.HCH_06018"/>
<dbReference type="Pfam" id="PF00072">
    <property type="entry name" value="Response_reg"/>
    <property type="match status" value="1"/>
</dbReference>